<name>A0A2A2EJ18_9BIFI</name>
<protein>
    <submittedName>
        <fullName evidence="3">Internalin</fullName>
    </submittedName>
</protein>
<evidence type="ECO:0000313" key="4">
    <source>
        <dbReference type="Proteomes" id="UP000217986"/>
    </source>
</evidence>
<dbReference type="InterPro" id="IPR035940">
    <property type="entry name" value="CAP_sf"/>
</dbReference>
<evidence type="ECO:0000256" key="1">
    <source>
        <dbReference type="SAM" id="SignalP"/>
    </source>
</evidence>
<accession>A0A2A2EJ18</accession>
<dbReference type="SUPFAM" id="SSF55797">
    <property type="entry name" value="PR-1-like"/>
    <property type="match status" value="1"/>
</dbReference>
<dbReference type="RefSeq" id="WP_095613432.1">
    <property type="nucleotide sequence ID" value="NZ_MVOG01000019.1"/>
</dbReference>
<dbReference type="OrthoDB" id="3231685at2"/>
<reference evidence="3 4" key="1">
    <citation type="journal article" date="2017" name="ISME J.">
        <title>Unveiling bifidobacterial biogeography across the mammalian branch of the tree of life.</title>
        <authorList>
            <person name="Milani C."/>
            <person name="Mangifesta M."/>
            <person name="Mancabelli L."/>
            <person name="Lugli G.A."/>
            <person name="James K."/>
            <person name="Duranti S."/>
            <person name="Turroni F."/>
            <person name="Ferrario C."/>
            <person name="Ossiprandi M.C."/>
            <person name="van Sinderen D."/>
            <person name="Ventura M."/>
        </authorList>
    </citation>
    <scope>NUCLEOTIDE SEQUENCE [LARGE SCALE GENOMIC DNA]</scope>
    <source>
        <strain evidence="3 4">70</strain>
    </source>
</reference>
<dbReference type="Pfam" id="PF00395">
    <property type="entry name" value="SLH"/>
    <property type="match status" value="1"/>
</dbReference>
<dbReference type="AlphaFoldDB" id="A0A2A2EJ18"/>
<keyword evidence="4" id="KW-1185">Reference proteome</keyword>
<comment type="caution">
    <text evidence="3">The sequence shown here is derived from an EMBL/GenBank/DDBJ whole genome shotgun (WGS) entry which is preliminary data.</text>
</comment>
<gene>
    <name evidence="3" type="ORF">B1400_1079</name>
</gene>
<feature type="domain" description="SLH" evidence="2">
    <location>
        <begin position="524"/>
        <end position="585"/>
    </location>
</feature>
<dbReference type="Pfam" id="PF00188">
    <property type="entry name" value="CAP"/>
    <property type="match status" value="1"/>
</dbReference>
<sequence length="585" mass="64754">MSGGTRKGLRWISAPLAAAMLCTMMPATAQATDVEGWEPQFEISGQPTMHERSQQTQPDMDALREQVDELNRSRSQDAAYYDLNVELGEGVIGIALVQLQQDAVYAQARQSLRKWREDAYNDSRVKFRNDRGNYVTVQQWLREKNMSKETYLSPKWDNTLERIAVQRALESAYTLNHLRTGNDSNIWSATVDGKGSYGEVLAWRWDTNFSAAFDQWMGEKSDYIRYTSGEDVDANGYGHYMSIIDPSSGNMGFAMINGVAAGEINGGNGDTTPLKLKGSYMLTMPVSDDVARNAQFDGLPSHFAVGKTTPVTLWASRDAWNPQAAYFAPIDPFILGAWTSENANVITANDYELTAVGPGTARVVFDSGTGRNWSGDLTVYRFTDVSASTPHETDINWLADSGITKGYANSDGTTRFEGMTRVYRQDMAAFLRREAVKRNIGDAKTWKPSAADWATFRDVNHGTPHAEDILWLAHAGISTGWKEADGTSTFRGMSPVVRQDMAAFLRRLAKLGGKDGGVAPKYDFRDVRFADPGKTPHADDIAWLAGSGISEGWKVGNAREFRGMSAVVRQDMAAFLHRLDNQLAK</sequence>
<organism evidence="3 4">
    <name type="scientific">Bifidobacterium italicum</name>
    <dbReference type="NCBI Taxonomy" id="1960968"/>
    <lineage>
        <taxon>Bacteria</taxon>
        <taxon>Bacillati</taxon>
        <taxon>Actinomycetota</taxon>
        <taxon>Actinomycetes</taxon>
        <taxon>Bifidobacteriales</taxon>
        <taxon>Bifidobacteriaceae</taxon>
        <taxon>Bifidobacterium</taxon>
    </lineage>
</organism>
<evidence type="ECO:0000259" key="2">
    <source>
        <dbReference type="PROSITE" id="PS51272"/>
    </source>
</evidence>
<dbReference type="EMBL" id="MVOG01000019">
    <property type="protein sequence ID" value="PAU69224.1"/>
    <property type="molecule type" value="Genomic_DNA"/>
</dbReference>
<feature type="domain" description="SLH" evidence="2">
    <location>
        <begin position="452"/>
        <end position="519"/>
    </location>
</feature>
<dbReference type="InterPro" id="IPR014044">
    <property type="entry name" value="CAP_dom"/>
</dbReference>
<feature type="domain" description="SLH" evidence="2">
    <location>
        <begin position="378"/>
        <end position="445"/>
    </location>
</feature>
<keyword evidence="1" id="KW-0732">Signal</keyword>
<feature type="chain" id="PRO_5012539183" evidence="1">
    <location>
        <begin position="32"/>
        <end position="585"/>
    </location>
</feature>
<feature type="signal peptide" evidence="1">
    <location>
        <begin position="1"/>
        <end position="31"/>
    </location>
</feature>
<dbReference type="PROSITE" id="PS51272">
    <property type="entry name" value="SLH"/>
    <property type="match status" value="3"/>
</dbReference>
<dbReference type="Proteomes" id="UP000217986">
    <property type="component" value="Unassembled WGS sequence"/>
</dbReference>
<dbReference type="InterPro" id="IPR001119">
    <property type="entry name" value="SLH_dom"/>
</dbReference>
<dbReference type="Gene3D" id="3.40.33.10">
    <property type="entry name" value="CAP"/>
    <property type="match status" value="1"/>
</dbReference>
<evidence type="ECO:0000313" key="3">
    <source>
        <dbReference type="EMBL" id="PAU69224.1"/>
    </source>
</evidence>
<proteinExistence type="predicted"/>